<dbReference type="Proteomes" id="UP001161669">
    <property type="component" value="Segment"/>
</dbReference>
<keyword evidence="3" id="KW-1185">Reference proteome</keyword>
<name>A0A3T1CXG0_9VIRU</name>
<accession>A0A3T1CXG0</accession>
<evidence type="ECO:0000313" key="2">
    <source>
        <dbReference type="EMBL" id="BBI30514.1"/>
    </source>
</evidence>
<dbReference type="EMBL" id="AP018495">
    <property type="protein sequence ID" value="BBI30514.1"/>
    <property type="molecule type" value="Genomic_DNA"/>
</dbReference>
<sequence>MGGHLREIFDDHFLPMAVFGLAIALSTLVMTWCALLFVT</sequence>
<keyword evidence="1" id="KW-0812">Transmembrane</keyword>
<keyword evidence="1" id="KW-1133">Transmembrane helix</keyword>
<evidence type="ECO:0000313" key="3">
    <source>
        <dbReference type="Proteomes" id="UP001161669"/>
    </source>
</evidence>
<protein>
    <submittedName>
        <fullName evidence="2">Uncharacterized protein</fullName>
    </submittedName>
</protein>
<dbReference type="KEGG" id="vg:80540866"/>
<keyword evidence="1" id="KW-0472">Membrane</keyword>
<proteinExistence type="predicted"/>
<feature type="transmembrane region" description="Helical" evidence="1">
    <location>
        <begin position="12"/>
        <end position="38"/>
    </location>
</feature>
<evidence type="ECO:0000256" key="1">
    <source>
        <dbReference type="SAM" id="Phobius"/>
    </source>
</evidence>
<reference evidence="3" key="1">
    <citation type="journal article" date="2019" name="J. Virol.">
        <title>Medusavirus, a novel large DNA virus discovered from hot spring water.</title>
        <authorList>
            <person name="Yoshikawa G."/>
            <person name="Blanc-Mathieu R."/>
            <person name="Song C."/>
            <person name="Kayama Y."/>
            <person name="Mochizuki T."/>
            <person name="Murata K."/>
            <person name="Ogata H."/>
            <person name="Takemura M."/>
        </authorList>
    </citation>
    <scope>NUCLEOTIDE SEQUENCE [LARGE SCALE GENOMIC DNA]</scope>
</reference>
<organism evidence="2 3">
    <name type="scientific">Acanthamoeba castellanii medusavirus J1</name>
    <dbReference type="NCBI Taxonomy" id="3114988"/>
    <lineage>
        <taxon>Viruses</taxon>
        <taxon>Varidnaviria</taxon>
        <taxon>Bamfordvirae</taxon>
        <taxon>Nucleocytoviricota</taxon>
        <taxon>Megaviricetes</taxon>
        <taxon>Mamonoviridae</taxon>
        <taxon>Medusavirus</taxon>
        <taxon>Medusavirus medusae</taxon>
    </lineage>
</organism>